<dbReference type="PANTHER" id="PTHR43289">
    <property type="entry name" value="MITOGEN-ACTIVATED PROTEIN KINASE KINASE KINASE 20-RELATED"/>
    <property type="match status" value="1"/>
</dbReference>
<dbReference type="Gene3D" id="3.30.200.20">
    <property type="entry name" value="Phosphorylase Kinase, domain 1"/>
    <property type="match status" value="1"/>
</dbReference>
<dbReference type="PROSITE" id="PS50011">
    <property type="entry name" value="PROTEIN_KINASE_DOM"/>
    <property type="match status" value="1"/>
</dbReference>
<dbReference type="AlphaFoldDB" id="A0A382Y6H4"/>
<feature type="non-terminal residue" evidence="7">
    <location>
        <position position="169"/>
    </location>
</feature>
<organism evidence="7">
    <name type="scientific">marine metagenome</name>
    <dbReference type="NCBI Taxonomy" id="408172"/>
    <lineage>
        <taxon>unclassified sequences</taxon>
        <taxon>metagenomes</taxon>
        <taxon>ecological metagenomes</taxon>
    </lineage>
</organism>
<keyword evidence="4" id="KW-0067">ATP-binding</keyword>
<proteinExistence type="predicted"/>
<keyword evidence="1" id="KW-0808">Transferase</keyword>
<dbReference type="PANTHER" id="PTHR43289:SF6">
    <property type="entry name" value="SERINE_THREONINE-PROTEIN KINASE NEKL-3"/>
    <property type="match status" value="1"/>
</dbReference>
<gene>
    <name evidence="7" type="ORF">METZ01_LOCUS431791</name>
</gene>
<protein>
    <recommendedName>
        <fullName evidence="6">Protein kinase domain-containing protein</fullName>
    </recommendedName>
</protein>
<keyword evidence="3" id="KW-0418">Kinase</keyword>
<feature type="region of interest" description="Disordered" evidence="5">
    <location>
        <begin position="1"/>
        <end position="87"/>
    </location>
</feature>
<dbReference type="PROSITE" id="PS00107">
    <property type="entry name" value="PROTEIN_KINASE_ATP"/>
    <property type="match status" value="1"/>
</dbReference>
<evidence type="ECO:0000256" key="1">
    <source>
        <dbReference type="ARBA" id="ARBA00022679"/>
    </source>
</evidence>
<evidence type="ECO:0000256" key="2">
    <source>
        <dbReference type="ARBA" id="ARBA00022741"/>
    </source>
</evidence>
<dbReference type="EMBL" id="UINC01173374">
    <property type="protein sequence ID" value="SVD78937.1"/>
    <property type="molecule type" value="Genomic_DNA"/>
</dbReference>
<accession>A0A382Y6H4</accession>
<dbReference type="InterPro" id="IPR000719">
    <property type="entry name" value="Prot_kinase_dom"/>
</dbReference>
<reference evidence="7" key="1">
    <citation type="submission" date="2018-05" db="EMBL/GenBank/DDBJ databases">
        <authorList>
            <person name="Lanie J.A."/>
            <person name="Ng W.-L."/>
            <person name="Kazmierczak K.M."/>
            <person name="Andrzejewski T.M."/>
            <person name="Davidsen T.M."/>
            <person name="Wayne K.J."/>
            <person name="Tettelin H."/>
            <person name="Glass J.I."/>
            <person name="Rusch D."/>
            <person name="Podicherti R."/>
            <person name="Tsui H.-C.T."/>
            <person name="Winkler M.E."/>
        </authorList>
    </citation>
    <scope>NUCLEOTIDE SEQUENCE</scope>
</reference>
<evidence type="ECO:0000259" key="6">
    <source>
        <dbReference type="PROSITE" id="PS50011"/>
    </source>
</evidence>
<evidence type="ECO:0000256" key="5">
    <source>
        <dbReference type="SAM" id="MobiDB-lite"/>
    </source>
</evidence>
<feature type="compositionally biased region" description="Low complexity" evidence="5">
    <location>
        <begin position="39"/>
        <end position="49"/>
    </location>
</feature>
<evidence type="ECO:0000256" key="4">
    <source>
        <dbReference type="ARBA" id="ARBA00022840"/>
    </source>
</evidence>
<name>A0A382Y6H4_9ZZZZ</name>
<sequence length="169" mass="18113">MSEKPGSFVEGQEAEEPVDSEVTQEPSGAKSREIDGDGDASSSSNGPASETVEVDPPVQGGGLTDSDIDLNADTVTQRGAGTYDTHSTDLTEDAVAGWQEGDLVADQYRLQRLIGQGGMGKVYLAQDEALDRPVALKRIPQEILFDEDARDDLRLEANRLLDLAHDNIV</sequence>
<dbReference type="InterPro" id="IPR011009">
    <property type="entry name" value="Kinase-like_dom_sf"/>
</dbReference>
<evidence type="ECO:0000313" key="7">
    <source>
        <dbReference type="EMBL" id="SVD78937.1"/>
    </source>
</evidence>
<dbReference type="SUPFAM" id="SSF56112">
    <property type="entry name" value="Protein kinase-like (PK-like)"/>
    <property type="match status" value="1"/>
</dbReference>
<dbReference type="GO" id="GO:0005524">
    <property type="term" value="F:ATP binding"/>
    <property type="evidence" value="ECO:0007669"/>
    <property type="project" value="UniProtKB-KW"/>
</dbReference>
<dbReference type="InterPro" id="IPR017441">
    <property type="entry name" value="Protein_kinase_ATP_BS"/>
</dbReference>
<dbReference type="GO" id="GO:0004674">
    <property type="term" value="F:protein serine/threonine kinase activity"/>
    <property type="evidence" value="ECO:0007669"/>
    <property type="project" value="TreeGrafter"/>
</dbReference>
<keyword evidence="2" id="KW-0547">Nucleotide-binding</keyword>
<feature type="domain" description="Protein kinase" evidence="6">
    <location>
        <begin position="108"/>
        <end position="169"/>
    </location>
</feature>
<evidence type="ECO:0000256" key="3">
    <source>
        <dbReference type="ARBA" id="ARBA00022777"/>
    </source>
</evidence>